<protein>
    <submittedName>
        <fullName evidence="2">DUF4179 domain-containing protein</fullName>
    </submittedName>
</protein>
<keyword evidence="1" id="KW-0472">Membrane</keyword>
<keyword evidence="1" id="KW-1133">Transmembrane helix</keyword>
<evidence type="ECO:0000313" key="3">
    <source>
        <dbReference type="Proteomes" id="UP001524944"/>
    </source>
</evidence>
<name>A0ABT1Y7S8_9FIRM</name>
<dbReference type="RefSeq" id="WP_089610514.1">
    <property type="nucleotide sequence ID" value="NZ_CP022121.1"/>
</dbReference>
<dbReference type="EMBL" id="JANPWE010000014">
    <property type="protein sequence ID" value="MCR6546942.1"/>
    <property type="molecule type" value="Genomic_DNA"/>
</dbReference>
<gene>
    <name evidence="2" type="ORF">NVS47_15730</name>
</gene>
<feature type="transmembrane region" description="Helical" evidence="1">
    <location>
        <begin position="50"/>
        <end position="73"/>
    </location>
</feature>
<organism evidence="2 3">
    <name type="scientific">Dehalobacterium formicoaceticum</name>
    <dbReference type="NCBI Taxonomy" id="51515"/>
    <lineage>
        <taxon>Bacteria</taxon>
        <taxon>Bacillati</taxon>
        <taxon>Bacillota</taxon>
        <taxon>Clostridia</taxon>
        <taxon>Eubacteriales</taxon>
        <taxon>Peptococcaceae</taxon>
        <taxon>Dehalobacterium</taxon>
    </lineage>
</organism>
<dbReference type="Proteomes" id="UP001524944">
    <property type="component" value="Unassembled WGS sequence"/>
</dbReference>
<evidence type="ECO:0000313" key="2">
    <source>
        <dbReference type="EMBL" id="MCR6546942.1"/>
    </source>
</evidence>
<comment type="caution">
    <text evidence="2">The sequence shown here is derived from an EMBL/GenBank/DDBJ whole genome shotgun (WGS) entry which is preliminary data.</text>
</comment>
<proteinExistence type="predicted"/>
<accession>A0ABT1Y7S8</accession>
<keyword evidence="1" id="KW-0812">Transmembrane</keyword>
<keyword evidence="3" id="KW-1185">Reference proteome</keyword>
<sequence length="358" mass="40684">MNKKVANRISEILEPTEEQKERMFNSILEKHRNENTKKSGFTLMKRFKPALVAAVLAVFLITTTAFTASYLGLDIKLLNFLNPSSDEQEEYLANGAYIVDKQVKNKNGTLEIKQVIGDSNLTYILMDFTAPKSITLNDDRYRFDSSINGVDSYHGVYSVGFTKLEDENPEDNKISMVMTLNTEQSLVGGKIRLDFKELQGAEDLPKTFKEAAARDSKEYEFKPIIKGTWSTSFKLDFKDYSKTYTPNSKVMVHGHEATLKSIAISPISVTVKFESPYTEEIHNAVPFEQVEYDTYLDKFPVTINYKDGSQETTTYATGMTLGSYSSNTTISIKRFEKVINDKEIKSIEFFDLEIPIIH</sequence>
<evidence type="ECO:0000256" key="1">
    <source>
        <dbReference type="SAM" id="Phobius"/>
    </source>
</evidence>
<reference evidence="2 3" key="1">
    <citation type="submission" date="2022-08" db="EMBL/GenBank/DDBJ databases">
        <title>Proteogenomics of the novel Dehalobacterium formicoaceticum strain EZ94 highlights a key role of methyltransferases during anaerobic dichloromethane degradation.</title>
        <authorList>
            <person name="Wasmund K."/>
        </authorList>
    </citation>
    <scope>NUCLEOTIDE SEQUENCE [LARGE SCALE GENOMIC DNA]</scope>
    <source>
        <strain evidence="2 3">EZ94</strain>
    </source>
</reference>